<dbReference type="GO" id="GO:0005886">
    <property type="term" value="C:plasma membrane"/>
    <property type="evidence" value="ECO:0007669"/>
    <property type="project" value="UniProtKB-SubCell"/>
</dbReference>
<evidence type="ECO:0000256" key="4">
    <source>
        <dbReference type="ARBA" id="ARBA00022692"/>
    </source>
</evidence>
<evidence type="ECO:0000256" key="3">
    <source>
        <dbReference type="ARBA" id="ARBA00022475"/>
    </source>
</evidence>
<comment type="subcellular location">
    <subcellularLocation>
        <location evidence="1">Cell membrane</location>
        <topology evidence="1">Multi-pass membrane protein</topology>
    </subcellularLocation>
</comment>
<dbReference type="PANTHER" id="PTHR42643:SF30">
    <property type="entry name" value="IONOTROPIC RECEPTOR 40A-RELATED"/>
    <property type="match status" value="1"/>
</dbReference>
<reference evidence="13" key="2">
    <citation type="submission" date="2022-08" db="UniProtKB">
        <authorList>
            <consortium name="EnsemblMetazoa"/>
        </authorList>
    </citation>
    <scope>IDENTIFICATION</scope>
    <source>
        <strain evidence="13">STECLA/ALBI9_A</strain>
    </source>
</reference>
<dbReference type="Gene3D" id="1.10.287.70">
    <property type="match status" value="1"/>
</dbReference>
<dbReference type="PANTHER" id="PTHR42643">
    <property type="entry name" value="IONOTROPIC RECEPTOR 20A-RELATED"/>
    <property type="match status" value="1"/>
</dbReference>
<dbReference type="STRING" id="7167.A0A182FIP2"/>
<dbReference type="Pfam" id="PF24061">
    <property type="entry name" value="LBD_receptor"/>
    <property type="match status" value="2"/>
</dbReference>
<evidence type="ECO:0000256" key="6">
    <source>
        <dbReference type="ARBA" id="ARBA00023065"/>
    </source>
</evidence>
<dbReference type="SUPFAM" id="SSF53850">
    <property type="entry name" value="Periplasmic binding protein-like II"/>
    <property type="match status" value="2"/>
</dbReference>
<keyword evidence="8" id="KW-0675">Receptor</keyword>
<keyword evidence="5" id="KW-1133">Transmembrane helix</keyword>
<dbReference type="EnsemblMetazoa" id="AALB006387-RA">
    <property type="protein sequence ID" value="AALB006387-PA"/>
    <property type="gene ID" value="AALB006387"/>
</dbReference>
<feature type="domain" description="Ionotropic glutamate receptor L-glutamate and glycine-binding" evidence="12">
    <location>
        <begin position="234"/>
        <end position="293"/>
    </location>
</feature>
<keyword evidence="4" id="KW-0812">Transmembrane</keyword>
<keyword evidence="9" id="KW-0325">Glycoprotein</keyword>
<feature type="domain" description="Ionotropic glutamate receptor L-glutamate and glycine-binding" evidence="12">
    <location>
        <begin position="908"/>
        <end position="959"/>
    </location>
</feature>
<dbReference type="SMART" id="SM00918">
    <property type="entry name" value="Lig_chan-Glu_bd"/>
    <property type="match status" value="2"/>
</dbReference>
<keyword evidence="7" id="KW-0472">Membrane</keyword>
<dbReference type="VEuPathDB" id="VectorBase:AALB006387"/>
<organism evidence="13 14">
    <name type="scientific">Anopheles albimanus</name>
    <name type="common">New world malaria mosquito</name>
    <dbReference type="NCBI Taxonomy" id="7167"/>
    <lineage>
        <taxon>Eukaryota</taxon>
        <taxon>Metazoa</taxon>
        <taxon>Ecdysozoa</taxon>
        <taxon>Arthropoda</taxon>
        <taxon>Hexapoda</taxon>
        <taxon>Insecta</taxon>
        <taxon>Pterygota</taxon>
        <taxon>Neoptera</taxon>
        <taxon>Endopterygota</taxon>
        <taxon>Diptera</taxon>
        <taxon>Nematocera</taxon>
        <taxon>Culicoidea</taxon>
        <taxon>Culicidae</taxon>
        <taxon>Anophelinae</taxon>
        <taxon>Anopheles</taxon>
    </lineage>
</organism>
<evidence type="ECO:0000256" key="7">
    <source>
        <dbReference type="ARBA" id="ARBA00023136"/>
    </source>
</evidence>
<dbReference type="InterPro" id="IPR019594">
    <property type="entry name" value="Glu/Gly-bd"/>
</dbReference>
<sequence length="1319" mass="149246">MLLSWLMPVVLLLVALVRAALNPVPGGVPERELLGRVAAEMLRSYFHHPYEPVYLYADLADHGRRDLLDQVLQLIGPELAVAWDVPDRRSPVQPAVRLFNLVLLDSMSVGPLCRVLDEGHDPSGRYVIALTERYDPAERHLAALLTRLFRELFERRIINVNVLVREHGSTVAVYTYYPFAPGQCRRPRTVLVARYGPTERTWPPGTMRTLDLYPGRLADLHNCTLQVGTFEVKPYTVVRRKVDGYEELGGFEGDLLRLLAQRLRFRVNLTESQQWGRIGPKGNSTGVMRLVQDEQVDLTIGCMAVDPTRNAYLRPGTTHYTSTIRMAVPQGRPYSAFEKLFRPFRTDCWIAVSCCLLALVGLVAVLGQQRSGRVRDFVYGAGVRMPVLRALYLMFGGSVQPCPRRNFARALFLLWLAKTLVLRTVYQASLYRYLQRSAYYPPLATLDEVYRSSLELHMVDIAIRFFVDRPELRARAHFIPAGLDALGAMVAGMADRYRDRAVVCPFDMVAYRNRISKLAHRRHLVHVTRDPITLFPLTIYYPQRSMLTAAFDREIRKIAPTGLMHYWVRSYGDYELFRPGADDGSPSATGRPQQLTNGHLAGAYQVLVVAHAGATVLLLLELLSQRGIYNPLPLTHRIYGRDSLAMKFPYFSVLLLWFTASVGSVMEPQTEQQELSTTTTTSAPSADYALLEVSSYTVGSQLAVVLVEVLERYFVRNHSATMIERLAMEGRLAYEMQSDILDEVMRRTTDSIAYVFRSPAALNQVRRPARFNLFFLDGHDAFERVFAELDPAQHDYTGYYLLVLTRHGRLLPATLQQLFARLWQLNIVNVNVITTDLGDRSRLQQVLLYTYYPYRADGCERIVPQLLHRYERTPDGNGNPSPGLDLFPDKLANLHGCPLTVATFQLPPFVVLQGAESASLPTGLEGDLVRALATKLNFSLRVLTPRDGYLWGRVGQPADPATATGCTRLVRTEQANLTFGRFAIRGDRNGVMQHGRSYYAIRMMMAVSPGRAYTPFEKLFLPFAPTTWTAVTSVLAVAVLCIAALEWCRAPRALLAFLYGRRVRAPLLNLLNVYFGGPVAREPARTFARTLLMHWILYSFVVRSVYQGALYDYLQARRNFSHPRTLAALLSRNFRFHSMHGTASYLRPLPGVLARTHWLPDDDAHVQRLLDVLAGYRDRTALIVDSERVAYYNRHNYRTGHVHLVGTVLVRLPIGLYYPRKSCLTGTFDRLIDQMVMAGYFTHQLRRYVSFNNVYGPMPTVSHPVPAPLTNDQLIGCYELLGGLLLLATTVLLIELCARNVRPVRALLVPFEARHDALH</sequence>
<evidence type="ECO:0000256" key="2">
    <source>
        <dbReference type="ARBA" id="ARBA00022448"/>
    </source>
</evidence>
<evidence type="ECO:0000259" key="12">
    <source>
        <dbReference type="SMART" id="SM00918"/>
    </source>
</evidence>
<evidence type="ECO:0000256" key="5">
    <source>
        <dbReference type="ARBA" id="ARBA00022989"/>
    </source>
</evidence>
<keyword evidence="3" id="KW-1003">Cell membrane</keyword>
<dbReference type="InterPro" id="IPR056198">
    <property type="entry name" value="LBD_receptor"/>
</dbReference>
<evidence type="ECO:0000256" key="1">
    <source>
        <dbReference type="ARBA" id="ARBA00004651"/>
    </source>
</evidence>
<evidence type="ECO:0000256" key="10">
    <source>
        <dbReference type="ARBA" id="ARBA00023286"/>
    </source>
</evidence>
<dbReference type="Pfam" id="PF10613">
    <property type="entry name" value="Lig_chan-Glu_bd"/>
    <property type="match status" value="1"/>
</dbReference>
<reference evidence="13 14" key="1">
    <citation type="journal article" date="2017" name="G3 (Bethesda)">
        <title>The Physical Genome Mapping of Anopheles albimanus Corrected Scaffold Misassemblies and Identified Interarm Rearrangements in Genus Anopheles.</title>
        <authorList>
            <person name="Artemov G.N."/>
            <person name="Peery A.N."/>
            <person name="Jiang X."/>
            <person name="Tu Z."/>
            <person name="Stegniy V.N."/>
            <person name="Sharakhova M.V."/>
            <person name="Sharakhov I.V."/>
        </authorList>
    </citation>
    <scope>NUCLEOTIDE SEQUENCE [LARGE SCALE GENOMIC DNA]</scope>
    <source>
        <strain evidence="13 14">ALBI9_A</strain>
    </source>
</reference>
<evidence type="ECO:0000256" key="8">
    <source>
        <dbReference type="ARBA" id="ARBA00023170"/>
    </source>
</evidence>
<evidence type="ECO:0000313" key="13">
    <source>
        <dbReference type="EnsemblMetazoa" id="AALB006387-PA"/>
    </source>
</evidence>
<keyword evidence="14" id="KW-1185">Reference proteome</keyword>
<keyword evidence="6" id="KW-0406">Ion transport</keyword>
<dbReference type="InterPro" id="IPR052192">
    <property type="entry name" value="Insect_Ionotropic_Sensory_Rcpt"/>
</dbReference>
<dbReference type="GO" id="GO:0015276">
    <property type="term" value="F:ligand-gated monoatomic ion channel activity"/>
    <property type="evidence" value="ECO:0007669"/>
    <property type="project" value="InterPro"/>
</dbReference>
<dbReference type="VEuPathDB" id="VectorBase:AALB20_030634"/>
<protein>
    <recommendedName>
        <fullName evidence="12">Ionotropic glutamate receptor L-glutamate and glycine-binding domain-containing protein</fullName>
    </recommendedName>
</protein>
<keyword evidence="11" id="KW-0407">Ion channel</keyword>
<dbReference type="VEuPathDB" id="VectorBase:AALB20_034880"/>
<name>A0A182FIP2_ANOAL</name>
<evidence type="ECO:0000313" key="14">
    <source>
        <dbReference type="Proteomes" id="UP000069272"/>
    </source>
</evidence>
<dbReference type="Proteomes" id="UP000069272">
    <property type="component" value="Chromosome X"/>
</dbReference>
<proteinExistence type="predicted"/>
<accession>A0A182FIP2</accession>
<keyword evidence="10" id="KW-1071">Ligand-gated ion channel</keyword>
<keyword evidence="2" id="KW-0813">Transport</keyword>
<evidence type="ECO:0000256" key="11">
    <source>
        <dbReference type="ARBA" id="ARBA00023303"/>
    </source>
</evidence>
<dbReference type="Gene3D" id="3.40.190.10">
    <property type="entry name" value="Periplasmic binding protein-like II"/>
    <property type="match status" value="2"/>
</dbReference>
<evidence type="ECO:0000256" key="9">
    <source>
        <dbReference type="ARBA" id="ARBA00023180"/>
    </source>
</evidence>